<evidence type="ECO:0000313" key="3">
    <source>
        <dbReference type="Proteomes" id="UP000093199"/>
    </source>
</evidence>
<proteinExistence type="predicted"/>
<organism evidence="2 3">
    <name type="scientific">Caryophanon tenue</name>
    <dbReference type="NCBI Taxonomy" id="33978"/>
    <lineage>
        <taxon>Bacteria</taxon>
        <taxon>Bacillati</taxon>
        <taxon>Bacillota</taxon>
        <taxon>Bacilli</taxon>
        <taxon>Bacillales</taxon>
        <taxon>Caryophanaceae</taxon>
        <taxon>Caryophanon</taxon>
    </lineage>
</organism>
<protein>
    <recommendedName>
        <fullName evidence="1">N-acetyltransferase domain-containing protein</fullName>
    </recommendedName>
</protein>
<keyword evidence="3" id="KW-1185">Reference proteome</keyword>
<name>A0A1C0YI95_9BACL</name>
<dbReference type="CDD" id="cd04301">
    <property type="entry name" value="NAT_SF"/>
    <property type="match status" value="1"/>
</dbReference>
<dbReference type="RefSeq" id="WP_066544054.1">
    <property type="nucleotide sequence ID" value="NZ_MASJ01000007.1"/>
</dbReference>
<dbReference type="SUPFAM" id="SSF55729">
    <property type="entry name" value="Acyl-CoA N-acyltransferases (Nat)"/>
    <property type="match status" value="1"/>
</dbReference>
<dbReference type="InterPro" id="IPR000182">
    <property type="entry name" value="GNAT_dom"/>
</dbReference>
<dbReference type="GO" id="GO:0016747">
    <property type="term" value="F:acyltransferase activity, transferring groups other than amino-acyl groups"/>
    <property type="evidence" value="ECO:0007669"/>
    <property type="project" value="InterPro"/>
</dbReference>
<evidence type="ECO:0000259" key="1">
    <source>
        <dbReference type="PROSITE" id="PS51186"/>
    </source>
</evidence>
<dbReference type="Gene3D" id="3.40.630.30">
    <property type="match status" value="1"/>
</dbReference>
<dbReference type="PROSITE" id="PS51186">
    <property type="entry name" value="GNAT"/>
    <property type="match status" value="1"/>
</dbReference>
<dbReference type="PANTHER" id="PTHR43072:SF60">
    <property type="entry name" value="L-2,4-DIAMINOBUTYRIC ACID ACETYLTRANSFERASE"/>
    <property type="match status" value="1"/>
</dbReference>
<evidence type="ECO:0000313" key="2">
    <source>
        <dbReference type="EMBL" id="OCS86896.1"/>
    </source>
</evidence>
<sequence length="166" mass="18898">MIRLATAQDAEAIAALQIACWRATYTEHVSEQFLESLSLQKRTYLWEDTVANEHLHTFVVEKDGRILGFVSGGLVRKENYPGYEAELISLYVLPEHNGLGHGRELMEHFLQLMQQKGAQQIYLRVVDDAASLAFFDKLGGHPIDVQDAVIDDEHIRLYTYGFTCEK</sequence>
<dbReference type="EMBL" id="MASJ01000007">
    <property type="protein sequence ID" value="OCS86896.1"/>
    <property type="molecule type" value="Genomic_DNA"/>
</dbReference>
<reference evidence="2 3" key="1">
    <citation type="submission" date="2016-07" db="EMBL/GenBank/DDBJ databases">
        <title>Caryophanon tenue genome sequencing.</title>
        <authorList>
            <person name="Verma A."/>
            <person name="Pal Y."/>
            <person name="Krishnamurthi S."/>
        </authorList>
    </citation>
    <scope>NUCLEOTIDE SEQUENCE [LARGE SCALE GENOMIC DNA]</scope>
    <source>
        <strain evidence="2 3">DSM 14152</strain>
    </source>
</reference>
<dbReference type="AlphaFoldDB" id="A0A1C0YI95"/>
<dbReference type="Pfam" id="PF00583">
    <property type="entry name" value="Acetyltransf_1"/>
    <property type="match status" value="1"/>
</dbReference>
<feature type="domain" description="N-acetyltransferase" evidence="1">
    <location>
        <begin position="1"/>
        <end position="166"/>
    </location>
</feature>
<dbReference type="STRING" id="33978.A6M13_11905"/>
<dbReference type="InterPro" id="IPR016181">
    <property type="entry name" value="Acyl_CoA_acyltransferase"/>
</dbReference>
<comment type="caution">
    <text evidence="2">The sequence shown here is derived from an EMBL/GenBank/DDBJ whole genome shotgun (WGS) entry which is preliminary data.</text>
</comment>
<gene>
    <name evidence="2" type="ORF">A6M13_11905</name>
</gene>
<dbReference type="PANTHER" id="PTHR43072">
    <property type="entry name" value="N-ACETYLTRANSFERASE"/>
    <property type="match status" value="1"/>
</dbReference>
<dbReference type="Proteomes" id="UP000093199">
    <property type="component" value="Unassembled WGS sequence"/>
</dbReference>
<accession>A0A1C0YI95</accession>